<dbReference type="EMBL" id="BHYL01000231">
    <property type="protein sequence ID" value="GCD21117.1"/>
    <property type="molecule type" value="Genomic_DNA"/>
</dbReference>
<evidence type="ECO:0000313" key="3">
    <source>
        <dbReference type="Proteomes" id="UP000288246"/>
    </source>
</evidence>
<dbReference type="Proteomes" id="UP000288246">
    <property type="component" value="Unassembled WGS sequence"/>
</dbReference>
<feature type="region of interest" description="Disordered" evidence="1">
    <location>
        <begin position="25"/>
        <end position="50"/>
    </location>
</feature>
<name>A0A401V2G3_9CELL</name>
<keyword evidence="3" id="KW-1185">Reference proteome</keyword>
<accession>A0A401V2G3</accession>
<comment type="caution">
    <text evidence="2">The sequence shown here is derived from an EMBL/GenBank/DDBJ whole genome shotgun (WGS) entry which is preliminary data.</text>
</comment>
<proteinExistence type="predicted"/>
<organism evidence="2 3">
    <name type="scientific">Cellulomonas algicola</name>
    <dbReference type="NCBI Taxonomy" id="2071633"/>
    <lineage>
        <taxon>Bacteria</taxon>
        <taxon>Bacillati</taxon>
        <taxon>Actinomycetota</taxon>
        <taxon>Actinomycetes</taxon>
        <taxon>Micrococcales</taxon>
        <taxon>Cellulomonadaceae</taxon>
        <taxon>Cellulomonas</taxon>
    </lineage>
</organism>
<gene>
    <name evidence="2" type="ORF">CTKZ_26790</name>
</gene>
<sequence length="65" mass="6675">MPASDSGVAAVLTAATGSVALMVTSRIVGPPPTPRDRTDRPRARPGDGRDIGNILVAEIHPCKQG</sequence>
<protein>
    <submittedName>
        <fullName evidence="2">Uncharacterized protein</fullName>
    </submittedName>
</protein>
<feature type="compositionally biased region" description="Basic and acidic residues" evidence="1">
    <location>
        <begin position="34"/>
        <end position="50"/>
    </location>
</feature>
<dbReference type="AlphaFoldDB" id="A0A401V2G3"/>
<evidence type="ECO:0000313" key="2">
    <source>
        <dbReference type="EMBL" id="GCD21117.1"/>
    </source>
</evidence>
<reference evidence="2 3" key="1">
    <citation type="submission" date="2018-11" db="EMBL/GenBank/DDBJ databases">
        <title>Draft genome sequence of Cellulomonas takizawaensis strain TKZ-21.</title>
        <authorList>
            <person name="Yamamura H."/>
            <person name="Hayashi T."/>
            <person name="Hamada M."/>
            <person name="Serisawa Y."/>
            <person name="Matsuyama K."/>
            <person name="Nakagawa Y."/>
            <person name="Otoguro M."/>
            <person name="Yanagida F."/>
            <person name="Hayakawa M."/>
        </authorList>
    </citation>
    <scope>NUCLEOTIDE SEQUENCE [LARGE SCALE GENOMIC DNA]</scope>
    <source>
        <strain evidence="2 3">TKZ-21</strain>
    </source>
</reference>
<evidence type="ECO:0000256" key="1">
    <source>
        <dbReference type="SAM" id="MobiDB-lite"/>
    </source>
</evidence>